<organism evidence="2 3">
    <name type="scientific">Paractinoplanes brasiliensis</name>
    <dbReference type="NCBI Taxonomy" id="52695"/>
    <lineage>
        <taxon>Bacteria</taxon>
        <taxon>Bacillati</taxon>
        <taxon>Actinomycetota</taxon>
        <taxon>Actinomycetes</taxon>
        <taxon>Micromonosporales</taxon>
        <taxon>Micromonosporaceae</taxon>
        <taxon>Paractinoplanes</taxon>
    </lineage>
</organism>
<name>A0A4R6JBV8_9ACTN</name>
<evidence type="ECO:0000259" key="1">
    <source>
        <dbReference type="Pfam" id="PF00656"/>
    </source>
</evidence>
<dbReference type="Gene3D" id="3.40.50.1460">
    <property type="match status" value="1"/>
</dbReference>
<dbReference type="SUPFAM" id="SSF52129">
    <property type="entry name" value="Caspase-like"/>
    <property type="match status" value="1"/>
</dbReference>
<sequence>MNLPNPARSRAVLIGAAHYQSMDDLPAVSANLTRLAALLRDPEVWGLPEANVVVVSDPDSPGTALDEIRRAAVEAHDTLLVYYAGHGLLDGNDNLLLALSATDAKRPYTAIRFDDVRVQVRGANRRSAKVIILDCCYSARAIAGGMGAGGSDADDLKRHAAVDGTYLMAAAAETKIAVAPPGEPYTAFTGELIKVLENGIEGSPELISVDQIFWQVRGELEAKGRPRPEQGTRNEGATIVLSRNRSRRRREPAVAPSRVAPVAPVDLPASNAALIAEARRRGDTADELLRTAGAVKPDQEVAGLVLRLNSREAAAVLDGAATRPLPEIQGILDLLLTVEADSTVDLFLRRIAAGSPQRTVELAAALAGADAARSAALLSYAVAVAAGGRPHQVIDLVAGLSRRGMKDAADAVVAEAVIRLRGADAAEVADALREAGRDPDAARLYATALPEVARRAPEQIAIVAAGLVAQGLTRAAAELVIRAAEEDETAPARARLLVALAADPALAELRSGLIATLGAGLDRTSLLSLADLLGGHGSDPVEIYIAAAAPASIDEFLELLKDLLDRDRLRDVFRLVEWAAAGRAGEDLARLAAWFPPPYRAGLLRRMLTGIPSVPPTSMITFYLRVRSVDDGLAGLVEQEWAARPPAELLSLAAELARRGEVHSAAQLLRERVDADAFAGLADVDRAALITALKDAPALNGPLVGLVVEQLETSDSSGWALTALPPEVINAVVRAVDDQALARYLIARPAPEIVAVLNAVSREAGAQKLSRILGPLAEGSVDLVVALLTEMHRGSRPALALELADRYRSAASPADAAAVSSRLQLAGIDDGRRRVLLGPLWLPAEEAGDPVAVAVADYLHDVQLRGEVWRYPIDPAVLRDVAGDGLLLRGETCLLVWQWAIMPRRERIVFTTTRVQPWRGQGIAYRDIHRATVDNFDLRVSSAHGRLTWTLNSAFLAPSLRDVLNSIRDLVGEATQAPA</sequence>
<accession>A0A4R6JBV8</accession>
<comment type="caution">
    <text evidence="2">The sequence shown here is derived from an EMBL/GenBank/DDBJ whole genome shotgun (WGS) entry which is preliminary data.</text>
</comment>
<dbReference type="InterPro" id="IPR029030">
    <property type="entry name" value="Caspase-like_dom_sf"/>
</dbReference>
<dbReference type="AlphaFoldDB" id="A0A4R6JBV8"/>
<feature type="domain" description="Peptidase C14 caspase" evidence="1">
    <location>
        <begin position="9"/>
        <end position="225"/>
    </location>
</feature>
<reference evidence="2 3" key="1">
    <citation type="submission" date="2019-03" db="EMBL/GenBank/DDBJ databases">
        <title>Sequencing the genomes of 1000 actinobacteria strains.</title>
        <authorList>
            <person name="Klenk H.-P."/>
        </authorList>
    </citation>
    <scope>NUCLEOTIDE SEQUENCE [LARGE SCALE GENOMIC DNA]</scope>
    <source>
        <strain evidence="2 3">DSM 43805</strain>
    </source>
</reference>
<dbReference type="Proteomes" id="UP000294901">
    <property type="component" value="Unassembled WGS sequence"/>
</dbReference>
<keyword evidence="3" id="KW-1185">Reference proteome</keyword>
<gene>
    <name evidence="2" type="ORF">C8E87_7868</name>
</gene>
<dbReference type="EMBL" id="SNWR01000002">
    <property type="protein sequence ID" value="TDO32411.1"/>
    <property type="molecule type" value="Genomic_DNA"/>
</dbReference>
<dbReference type="InterPro" id="IPR011600">
    <property type="entry name" value="Pept_C14_caspase"/>
</dbReference>
<dbReference type="GO" id="GO:0004197">
    <property type="term" value="F:cysteine-type endopeptidase activity"/>
    <property type="evidence" value="ECO:0007669"/>
    <property type="project" value="InterPro"/>
</dbReference>
<evidence type="ECO:0000313" key="3">
    <source>
        <dbReference type="Proteomes" id="UP000294901"/>
    </source>
</evidence>
<dbReference type="GO" id="GO:0006508">
    <property type="term" value="P:proteolysis"/>
    <property type="evidence" value="ECO:0007669"/>
    <property type="project" value="InterPro"/>
</dbReference>
<dbReference type="NCBIfam" id="NF047832">
    <property type="entry name" value="caspase_w_EACC1"/>
    <property type="match status" value="1"/>
</dbReference>
<protein>
    <submittedName>
        <fullName evidence="2">Caspase domain-containing protein</fullName>
    </submittedName>
</protein>
<evidence type="ECO:0000313" key="2">
    <source>
        <dbReference type="EMBL" id="TDO32411.1"/>
    </source>
</evidence>
<dbReference type="RefSeq" id="WP_275409025.1">
    <property type="nucleotide sequence ID" value="NZ_BOMD01000035.1"/>
</dbReference>
<dbReference type="Pfam" id="PF00656">
    <property type="entry name" value="Peptidase_C14"/>
    <property type="match status" value="1"/>
</dbReference>
<proteinExistence type="predicted"/>